<proteinExistence type="predicted"/>
<evidence type="ECO:0000313" key="2">
    <source>
        <dbReference type="EMBL" id="MXR40352.1"/>
    </source>
</evidence>
<evidence type="ECO:0000313" key="3">
    <source>
        <dbReference type="Proteomes" id="UP000437065"/>
    </source>
</evidence>
<dbReference type="OrthoDB" id="140543at2157"/>
<keyword evidence="3" id="KW-1185">Reference proteome</keyword>
<comment type="caution">
    <text evidence="2">The sequence shown here is derived from an EMBL/GenBank/DDBJ whole genome shotgun (WGS) entry which is preliminary data.</text>
</comment>
<dbReference type="GO" id="GO:0016740">
    <property type="term" value="F:transferase activity"/>
    <property type="evidence" value="ECO:0007669"/>
    <property type="project" value="UniProtKB-KW"/>
</dbReference>
<dbReference type="RefSeq" id="WP_159663388.1">
    <property type="nucleotide sequence ID" value="NZ_WUUS01000002.1"/>
</dbReference>
<dbReference type="Gene3D" id="3.40.630.30">
    <property type="match status" value="1"/>
</dbReference>
<dbReference type="AlphaFoldDB" id="A0A6B0SVU5"/>
<dbReference type="PANTHER" id="PTHR36174">
    <property type="entry name" value="LIPID II:GLYCINE GLYCYLTRANSFERASE"/>
    <property type="match status" value="1"/>
</dbReference>
<dbReference type="InterPro" id="IPR050644">
    <property type="entry name" value="PG_Glycine_Bridge_Synth"/>
</dbReference>
<accession>A0A6B0SVU5</accession>
<dbReference type="InterPro" id="IPR016181">
    <property type="entry name" value="Acyl_CoA_acyltransferase"/>
</dbReference>
<dbReference type="EMBL" id="WUUS01000002">
    <property type="protein sequence ID" value="MXR40352.1"/>
    <property type="molecule type" value="Genomic_DNA"/>
</dbReference>
<dbReference type="PANTHER" id="PTHR36174:SF1">
    <property type="entry name" value="LIPID II:GLYCINE GLYCYLTRANSFERASE"/>
    <property type="match status" value="1"/>
</dbReference>
<gene>
    <name evidence="2" type="ORF">GRX01_03145</name>
</gene>
<organism evidence="2 3">
    <name type="scientific">Halobaculum saliterrae</name>
    <dbReference type="NCBI Taxonomy" id="2073113"/>
    <lineage>
        <taxon>Archaea</taxon>
        <taxon>Methanobacteriati</taxon>
        <taxon>Methanobacteriota</taxon>
        <taxon>Stenosarchaea group</taxon>
        <taxon>Halobacteria</taxon>
        <taxon>Halobacteriales</taxon>
        <taxon>Haloferacaceae</taxon>
        <taxon>Halobaculum</taxon>
    </lineage>
</organism>
<keyword evidence="2" id="KW-0808">Transferase</keyword>
<reference evidence="2 3" key="1">
    <citation type="submission" date="2019-12" db="EMBL/GenBank/DDBJ databases">
        <title>Isolation and characterization of three novel carbon monoxide-oxidizing members of Halobacteria from salione crusts and soils.</title>
        <authorList>
            <person name="Myers M.R."/>
            <person name="King G.M."/>
        </authorList>
    </citation>
    <scope>NUCLEOTIDE SEQUENCE [LARGE SCALE GENOMIC DNA]</scope>
    <source>
        <strain evidence="2 3">WSA2</strain>
    </source>
</reference>
<name>A0A6B0SVU5_9EURY</name>
<protein>
    <submittedName>
        <fullName evidence="2">GNAT family N-acetyltransferase</fullName>
    </submittedName>
</protein>
<dbReference type="Proteomes" id="UP000437065">
    <property type="component" value="Unassembled WGS sequence"/>
</dbReference>
<dbReference type="Pfam" id="PF13480">
    <property type="entry name" value="Acetyltransf_6"/>
    <property type="match status" value="1"/>
</dbReference>
<dbReference type="SUPFAM" id="SSF55729">
    <property type="entry name" value="Acyl-CoA N-acyltransferases (Nat)"/>
    <property type="match status" value="1"/>
</dbReference>
<sequence length="333" mass="37042">MSIEVRRVDDDERWNGYLEHATTPTPFHSAAVLDVLASAADATLHRLGGFKGQEPVGLFPLFEVDRGPVTGVFSPPPDLKVPYLGPTLVVRGGAPKRRRLDRQHHEFVERTIDRISESVNPAFVHVRTAPGYDDVRPFSWNGYEANPRYTYVIDLELSEDDLLDSFSSDARQNVTDDYDVDYEICEGDAADIERIVAQTADRHAEQGEAFPIDSSFVVDLYEAAPDGAVRPVVCRIDGEFAAGTVCLEAHDVAVRWVGSAKPTCDIPANDLIDWEYCRRSAERGVDSFDLAGANSPRIAEYKAKFAPDLVPYYRVKSASRTMDVAVSLYDKLR</sequence>
<feature type="domain" description="BioF2-like acetyltransferase" evidence="1">
    <location>
        <begin position="170"/>
        <end position="302"/>
    </location>
</feature>
<dbReference type="InterPro" id="IPR038740">
    <property type="entry name" value="BioF2-like_GNAT_dom"/>
</dbReference>
<evidence type="ECO:0000259" key="1">
    <source>
        <dbReference type="Pfam" id="PF13480"/>
    </source>
</evidence>